<dbReference type="AlphaFoldDB" id="A0AAE6Z2A0"/>
<keyword evidence="1" id="KW-0378">Hydrolase</keyword>
<keyword evidence="1" id="KW-0540">Nuclease</keyword>
<reference evidence="1 2" key="1">
    <citation type="submission" date="2018-11" db="EMBL/GenBank/DDBJ databases">
        <title>Complete genome sequence of Dickeya zeae strain CE1 infecting Canna edulis Ker-Gawl. in China.</title>
        <authorList>
            <person name="Zhang J."/>
            <person name="Lin B."/>
            <person name="Shen H."/>
            <person name="Jiang S."/>
            <person name="Pu X."/>
            <person name="Sun D."/>
        </authorList>
    </citation>
    <scope>NUCLEOTIDE SEQUENCE [LARGE SCALE GENOMIC DNA]</scope>
    <source>
        <strain evidence="1 2">CE1</strain>
    </source>
</reference>
<accession>A0AAE6Z2A0</accession>
<dbReference type="Gene3D" id="3.40.50.10010">
    <property type="entry name" value="Type-2 restriction enzyme NgoMIV"/>
    <property type="match status" value="1"/>
</dbReference>
<dbReference type="InterPro" id="IPR015105">
    <property type="entry name" value="NgoMIV"/>
</dbReference>
<evidence type="ECO:0000313" key="1">
    <source>
        <dbReference type="EMBL" id="QIZ52622.1"/>
    </source>
</evidence>
<gene>
    <name evidence="1" type="ORF">DWG24_18670</name>
</gene>
<sequence>MKGLITSQREAFLRRLIEQGTWGFSRFDKYGCKKIASNADSGQKTSVQLSNLLLDRVCQRLGINPDITERKKEGQTAGNEFEEACAWFLQQTFPRLESLRPGKWDIIQVRQRNNDATLGRFEQYSHLSELTSLAEKHKELRNFLGDGYTVSPDVIITRDSESDADINQLTPIVDDLTARNTMLRRSNHSGDKALPLLHASISCKFTMRSDRAQNTRTEALNLIRSRKGRTPHITSVTAEPMPNRLASLALGTGDLDYVYHFALYELIECCRELDRDDYLDTLMSMIEGKRLRDISDLPFDLAI</sequence>
<dbReference type="CDD" id="cd22340">
    <property type="entry name" value="NgoMIV-like"/>
    <property type="match status" value="1"/>
</dbReference>
<dbReference type="RefSeq" id="WP_168363603.1">
    <property type="nucleotide sequence ID" value="NZ_CP033622.1"/>
</dbReference>
<dbReference type="InterPro" id="IPR037083">
    <property type="entry name" value="NgoMIV_sf"/>
</dbReference>
<dbReference type="SUPFAM" id="SSF52980">
    <property type="entry name" value="Restriction endonuclease-like"/>
    <property type="match status" value="1"/>
</dbReference>
<dbReference type="GO" id="GO:0009036">
    <property type="term" value="F:type II site-specific deoxyribonuclease activity"/>
    <property type="evidence" value="ECO:0007669"/>
    <property type="project" value="InterPro"/>
</dbReference>
<evidence type="ECO:0000313" key="2">
    <source>
        <dbReference type="Proteomes" id="UP000500801"/>
    </source>
</evidence>
<dbReference type="EMBL" id="CP033622">
    <property type="protein sequence ID" value="QIZ52622.1"/>
    <property type="molecule type" value="Genomic_DNA"/>
</dbReference>
<organism evidence="1 2">
    <name type="scientific">Dickeya zeae</name>
    <dbReference type="NCBI Taxonomy" id="204042"/>
    <lineage>
        <taxon>Bacteria</taxon>
        <taxon>Pseudomonadati</taxon>
        <taxon>Pseudomonadota</taxon>
        <taxon>Gammaproteobacteria</taxon>
        <taxon>Enterobacterales</taxon>
        <taxon>Pectobacteriaceae</taxon>
        <taxon>Dickeya</taxon>
    </lineage>
</organism>
<dbReference type="GO" id="GO:0009307">
    <property type="term" value="P:DNA restriction-modification system"/>
    <property type="evidence" value="ECO:0007669"/>
    <property type="project" value="InterPro"/>
</dbReference>
<protein>
    <submittedName>
        <fullName evidence="1">Type II restriction endonuclease</fullName>
    </submittedName>
</protein>
<dbReference type="Proteomes" id="UP000500801">
    <property type="component" value="Chromosome"/>
</dbReference>
<proteinExistence type="predicted"/>
<keyword evidence="1" id="KW-0255">Endonuclease</keyword>
<dbReference type="InterPro" id="IPR011335">
    <property type="entry name" value="Restrct_endonuc-II-like"/>
</dbReference>
<dbReference type="Pfam" id="PF09015">
    <property type="entry name" value="NgoMIV_restric"/>
    <property type="match status" value="1"/>
</dbReference>
<dbReference type="REBASE" id="390594">
    <property type="entry name" value="DzeCE1ORF18675P"/>
</dbReference>
<name>A0AAE6Z2A0_9GAMM</name>